<gene>
    <name evidence="1" type="ORF">HMPREF1120_01503</name>
</gene>
<evidence type="ECO:0000313" key="2">
    <source>
        <dbReference type="Proteomes" id="UP000007304"/>
    </source>
</evidence>
<name>H6BK46_EXODN</name>
<dbReference type="EMBL" id="JH226130">
    <property type="protein sequence ID" value="EHY53309.1"/>
    <property type="molecule type" value="Genomic_DNA"/>
</dbReference>
<protein>
    <submittedName>
        <fullName evidence="1">Uncharacterized protein</fullName>
    </submittedName>
</protein>
<accession>H6BK46</accession>
<keyword evidence="2" id="KW-1185">Reference proteome</keyword>
<proteinExistence type="predicted"/>
<evidence type="ECO:0000313" key="1">
    <source>
        <dbReference type="EMBL" id="EHY53309.1"/>
    </source>
</evidence>
<sequence length="84" mass="9558">MPSILTAFCSQCWHRHPPPEGLFQTADVQRVDSTVKGTDIATLVHFAISCVYLKNTLEIRCYRARHEEKSKSHFLLSPATDLSR</sequence>
<dbReference type="Proteomes" id="UP000007304">
    <property type="component" value="Unassembled WGS sequence"/>
</dbReference>
<dbReference type="AlphaFoldDB" id="H6BK46"/>
<reference evidence="1" key="1">
    <citation type="submission" date="2011-07" db="EMBL/GenBank/DDBJ databases">
        <title>The Genome Sequence of Exophiala (Wangiella) dermatitidis NIH/UT8656.</title>
        <authorList>
            <consortium name="The Broad Institute Genome Sequencing Platform"/>
            <person name="Cuomo C."/>
            <person name="Wang Z."/>
            <person name="Hunicke-Smith S."/>
            <person name="Szanislo P.J."/>
            <person name="Earl A."/>
            <person name="Young S.K."/>
            <person name="Zeng Q."/>
            <person name="Gargeya S."/>
            <person name="Fitzgerald M."/>
            <person name="Haas B."/>
            <person name="Abouelleil A."/>
            <person name="Alvarado L."/>
            <person name="Arachchi H.M."/>
            <person name="Berlin A."/>
            <person name="Brown A."/>
            <person name="Chapman S.B."/>
            <person name="Chen Z."/>
            <person name="Dunbar C."/>
            <person name="Freedman E."/>
            <person name="Gearin G."/>
            <person name="Gellesch M."/>
            <person name="Goldberg J."/>
            <person name="Griggs A."/>
            <person name="Gujja S."/>
            <person name="Heiman D."/>
            <person name="Howarth C."/>
            <person name="Larson L."/>
            <person name="Lui A."/>
            <person name="MacDonald P.J.P."/>
            <person name="Montmayeur A."/>
            <person name="Murphy C."/>
            <person name="Neiman D."/>
            <person name="Pearson M."/>
            <person name="Priest M."/>
            <person name="Roberts A."/>
            <person name="Saif S."/>
            <person name="Shea T."/>
            <person name="Shenoy N."/>
            <person name="Sisk P."/>
            <person name="Stolte C."/>
            <person name="Sykes S."/>
            <person name="Wortman J."/>
            <person name="Nusbaum C."/>
            <person name="Birren B."/>
        </authorList>
    </citation>
    <scope>NUCLEOTIDE SEQUENCE</scope>
    <source>
        <strain evidence="1">NIH/UT8656</strain>
    </source>
</reference>
<dbReference type="InParanoid" id="H6BK46"/>
<dbReference type="GeneID" id="20306142"/>
<dbReference type="HOGENOM" id="CLU_2527464_0_0_1"/>
<dbReference type="RefSeq" id="XP_009153770.1">
    <property type="nucleotide sequence ID" value="XM_009155522.1"/>
</dbReference>
<dbReference type="VEuPathDB" id="FungiDB:HMPREF1120_01503"/>
<organism evidence="1 2">
    <name type="scientific">Exophiala dermatitidis (strain ATCC 34100 / CBS 525.76 / NIH/UT8656)</name>
    <name type="common">Black yeast</name>
    <name type="synonym">Wangiella dermatitidis</name>
    <dbReference type="NCBI Taxonomy" id="858893"/>
    <lineage>
        <taxon>Eukaryota</taxon>
        <taxon>Fungi</taxon>
        <taxon>Dikarya</taxon>
        <taxon>Ascomycota</taxon>
        <taxon>Pezizomycotina</taxon>
        <taxon>Eurotiomycetes</taxon>
        <taxon>Chaetothyriomycetidae</taxon>
        <taxon>Chaetothyriales</taxon>
        <taxon>Herpotrichiellaceae</taxon>
        <taxon>Exophiala</taxon>
    </lineage>
</organism>